<dbReference type="CDD" id="cd19896">
    <property type="entry name" value="DSRM_RED2_rpt1"/>
    <property type="match status" value="1"/>
</dbReference>
<dbReference type="Proteomes" id="UP000261540">
    <property type="component" value="Unplaced"/>
</dbReference>
<dbReference type="Pfam" id="PF02137">
    <property type="entry name" value="A_deamin"/>
    <property type="match status" value="1"/>
</dbReference>
<reference evidence="6" key="1">
    <citation type="submission" date="2025-08" db="UniProtKB">
        <authorList>
            <consortium name="Ensembl"/>
        </authorList>
    </citation>
    <scope>IDENTIFICATION</scope>
</reference>
<dbReference type="InterPro" id="IPR044460">
    <property type="entry name" value="ADAR3_DSRM_1"/>
</dbReference>
<dbReference type="FunFam" id="3.30.160.20:FF:000007">
    <property type="entry name" value="Double-stranded RNA-binding protein Staufen homolog 1"/>
    <property type="match status" value="1"/>
</dbReference>
<dbReference type="InterPro" id="IPR002466">
    <property type="entry name" value="A_deamin"/>
</dbReference>
<evidence type="ECO:0000313" key="7">
    <source>
        <dbReference type="Proteomes" id="UP000261540"/>
    </source>
</evidence>
<dbReference type="Pfam" id="PF00035">
    <property type="entry name" value="dsrm"/>
    <property type="match status" value="2"/>
</dbReference>
<dbReference type="PROSITE" id="PS50141">
    <property type="entry name" value="A_DEAMIN_EDITASE"/>
    <property type="match status" value="1"/>
</dbReference>
<feature type="domain" description="A to I editase" evidence="5">
    <location>
        <begin position="416"/>
        <end position="723"/>
    </location>
</feature>
<accession>A0A3B3SF82</accession>
<reference evidence="6" key="2">
    <citation type="submission" date="2025-09" db="UniProtKB">
        <authorList>
            <consortium name="Ensembl"/>
        </authorList>
    </citation>
    <scope>IDENTIFICATION</scope>
</reference>
<dbReference type="GeneTree" id="ENSGT00940000157252"/>
<dbReference type="Ensembl" id="ENSPKIT00000009423.1">
    <property type="protein sequence ID" value="ENSPKIP00000028641.1"/>
    <property type="gene ID" value="ENSPKIG00000010135.1"/>
</dbReference>
<dbReference type="SMART" id="SM00358">
    <property type="entry name" value="DSRM"/>
    <property type="match status" value="2"/>
</dbReference>
<evidence type="ECO:0000259" key="5">
    <source>
        <dbReference type="PROSITE" id="PS50141"/>
    </source>
</evidence>
<dbReference type="SUPFAM" id="SSF54768">
    <property type="entry name" value="dsRNA-binding domain-like"/>
    <property type="match status" value="2"/>
</dbReference>
<name>A0A3B3SF82_9TELE</name>
<feature type="domain" description="DRBM" evidence="4">
    <location>
        <begin position="125"/>
        <end position="191"/>
    </location>
</feature>
<dbReference type="GO" id="GO:0006382">
    <property type="term" value="P:adenosine to inosine editing"/>
    <property type="evidence" value="ECO:0007669"/>
    <property type="project" value="TreeGrafter"/>
</dbReference>
<dbReference type="GO" id="GO:0003725">
    <property type="term" value="F:double-stranded RNA binding"/>
    <property type="evidence" value="ECO:0007669"/>
    <property type="project" value="TreeGrafter"/>
</dbReference>
<organism evidence="6 7">
    <name type="scientific">Paramormyrops kingsleyae</name>
    <dbReference type="NCBI Taxonomy" id="1676925"/>
    <lineage>
        <taxon>Eukaryota</taxon>
        <taxon>Metazoa</taxon>
        <taxon>Chordata</taxon>
        <taxon>Craniata</taxon>
        <taxon>Vertebrata</taxon>
        <taxon>Euteleostomi</taxon>
        <taxon>Actinopterygii</taxon>
        <taxon>Neopterygii</taxon>
        <taxon>Teleostei</taxon>
        <taxon>Osteoglossocephala</taxon>
        <taxon>Osteoglossomorpha</taxon>
        <taxon>Osteoglossiformes</taxon>
        <taxon>Mormyridae</taxon>
        <taxon>Paramormyrops</taxon>
    </lineage>
</organism>
<protein>
    <submittedName>
        <fullName evidence="6">Adenosine deaminase RNA specific B2 (inactive)</fullName>
    </submittedName>
</protein>
<feature type="domain" description="DRBM" evidence="4">
    <location>
        <begin position="297"/>
        <end position="347"/>
    </location>
</feature>
<dbReference type="Gene3D" id="3.30.160.20">
    <property type="match status" value="2"/>
</dbReference>
<proteinExistence type="predicted"/>
<feature type="region of interest" description="Disordered" evidence="3">
    <location>
        <begin position="84"/>
        <end position="103"/>
    </location>
</feature>
<dbReference type="SMART" id="SM00552">
    <property type="entry name" value="ADEAMc"/>
    <property type="match status" value="1"/>
</dbReference>
<dbReference type="PANTHER" id="PTHR10910:SF17">
    <property type="entry name" value="DOUBLE-STRANDED RNA-SPECIFIC EDITASE B2"/>
    <property type="match status" value="1"/>
</dbReference>
<dbReference type="InterPro" id="IPR014720">
    <property type="entry name" value="dsRBD_dom"/>
</dbReference>
<evidence type="ECO:0000259" key="4">
    <source>
        <dbReference type="PROSITE" id="PS50137"/>
    </source>
</evidence>
<evidence type="ECO:0000256" key="3">
    <source>
        <dbReference type="SAM" id="MobiDB-lite"/>
    </source>
</evidence>
<dbReference type="AlphaFoldDB" id="A0A3B3SF82"/>
<dbReference type="CDD" id="cd19899">
    <property type="entry name" value="DSRM_RED2_rpt2"/>
    <property type="match status" value="1"/>
</dbReference>
<keyword evidence="1 2" id="KW-0694">RNA-binding</keyword>
<dbReference type="GO" id="GO:0008251">
    <property type="term" value="F:tRNA-specific adenosine deaminase activity"/>
    <property type="evidence" value="ECO:0007669"/>
    <property type="project" value="TreeGrafter"/>
</dbReference>
<dbReference type="GO" id="GO:0006396">
    <property type="term" value="P:RNA processing"/>
    <property type="evidence" value="ECO:0007669"/>
    <property type="project" value="InterPro"/>
</dbReference>
<dbReference type="GO" id="GO:0003726">
    <property type="term" value="F:double-stranded RNA adenosine deaminase activity"/>
    <property type="evidence" value="ECO:0007669"/>
    <property type="project" value="TreeGrafter"/>
</dbReference>
<evidence type="ECO:0000313" key="6">
    <source>
        <dbReference type="Ensembl" id="ENSPKIP00000028641.1"/>
    </source>
</evidence>
<dbReference type="PANTHER" id="PTHR10910">
    <property type="entry name" value="EUKARYOTE SPECIFIC DSRNA BINDING PROTEIN"/>
    <property type="match status" value="1"/>
</dbReference>
<sequence>NFLSQMKSCFSGQSTNTLKCSSPYCKKVSMLSAFIAPFKCMNPGTVNTEDEDNLSTSSAEVKENRNIGNLEDCALLPGDHQSIFRSDASRGGTSGLKRKRPLEEGNNSHLCKLQLFYKRLSWSDAPKNALVQLNELRPGLQYRMVSQTGPVHAPVFSIAVEVNGLTFEGTGPTKKKAKMRAAEMALRSFVQFPNAPQAHQAMGNRGNPAADFTSDQADFPDSLFKEFEPASHADGLLVCGSTENESVPGPLWHGRPLRPTLGLVARAGQNKQKMSSPVEGEKSPVVLLNELRPGLRYVFLSESAQNRHSRSFVMAVRVDGRIFEGSGRSKKLAKRQAALSALQALELAPERRSSHIPSRSKSGCVLQAFADAIFHLVTEKYRELAGGCSPTHARHKALAGIIMTRGLDLRQAQVIAISTGTKCLSGEYISEQGLAVHDCHAEVIARRAFLRFLYAQLELFLSKNRADWEQSIFIRHKEASFRLRENILFHMYISTSPCGDARLNSPYEISTDRKKPHGKLRAKVETGEGTLPVRCSADTQTWDGASWEWNVLGLQGSLLTHFVEPIYLHSLTVGSLRHPGHFSRTVARRLEHVDTLPPSYRRNQLLLSGLSRDDSRQPGKSPCFSVNWTVGDGQLEVVNAATGKRKESGAASRLCKRGLFARWARLHRKLSMHTTSHGETPLVYAEAKLAARSYQAAKQQLFRSLREAGLGTWVKKPPELDQFELPV</sequence>
<evidence type="ECO:0000256" key="1">
    <source>
        <dbReference type="ARBA" id="ARBA00022884"/>
    </source>
</evidence>
<dbReference type="PROSITE" id="PS50137">
    <property type="entry name" value="DS_RBD"/>
    <property type="match status" value="2"/>
</dbReference>
<dbReference type="GO" id="GO:0005730">
    <property type="term" value="C:nucleolus"/>
    <property type="evidence" value="ECO:0007669"/>
    <property type="project" value="TreeGrafter"/>
</dbReference>
<keyword evidence="7" id="KW-1185">Reference proteome</keyword>
<dbReference type="GO" id="GO:0005737">
    <property type="term" value="C:cytoplasm"/>
    <property type="evidence" value="ECO:0007669"/>
    <property type="project" value="TreeGrafter"/>
</dbReference>
<dbReference type="FunFam" id="3.30.160.20:FF:000009">
    <property type="entry name" value="Adenosine deaminase RNA-specific B2 (inactive)"/>
    <property type="match status" value="1"/>
</dbReference>
<evidence type="ECO:0000256" key="2">
    <source>
        <dbReference type="PROSITE-ProRule" id="PRU00266"/>
    </source>
</evidence>